<reference evidence="1 2" key="1">
    <citation type="submission" date="2020-08" db="EMBL/GenBank/DDBJ databases">
        <title>Genome public.</title>
        <authorList>
            <person name="Liu C."/>
            <person name="Sun Q."/>
        </authorList>
    </citation>
    <scope>NUCLEOTIDE SEQUENCE [LARGE SCALE GENOMIC DNA]</scope>
    <source>
        <strain evidence="1 2">NSJ-56</strain>
    </source>
</reference>
<accession>A0ABR7D1S0</accession>
<protein>
    <submittedName>
        <fullName evidence="1">Uncharacterized protein</fullName>
    </submittedName>
</protein>
<dbReference type="RefSeq" id="WP_186976319.1">
    <property type="nucleotide sequence ID" value="NZ_JACOOH010000005.1"/>
</dbReference>
<evidence type="ECO:0000313" key="2">
    <source>
        <dbReference type="Proteomes" id="UP000646484"/>
    </source>
</evidence>
<organism evidence="1 2">
    <name type="scientific">Butyricimonas hominis</name>
    <dbReference type="NCBI Taxonomy" id="2763032"/>
    <lineage>
        <taxon>Bacteria</taxon>
        <taxon>Pseudomonadati</taxon>
        <taxon>Bacteroidota</taxon>
        <taxon>Bacteroidia</taxon>
        <taxon>Bacteroidales</taxon>
        <taxon>Odoribacteraceae</taxon>
        <taxon>Butyricimonas</taxon>
    </lineage>
</organism>
<dbReference type="Proteomes" id="UP000646484">
    <property type="component" value="Unassembled WGS sequence"/>
</dbReference>
<sequence length="278" mass="31691">MKFLLVLVFCSVGFAQLQAQKKLVIQQQESRTSFFPEEGKACVEFLSPLEDLNIKSTFGEQPEKSVNEDGLHVYRFVFDLTDEVKRTLYISAEGFVREELRLVMSPKQRLYYTVFPPDESPYRWGMTAEYLYSGTAPVGGRVGFGKRFGFYGSFKKSNVKEEGFRIEEITEEYDTKGSVDKGYIRESYIAGVSMGLYRWCFLHLGGGFGKYGRQWESKSGERYVSDFQEGPEVELGLSFRLGHIVLSGTANALIGDDFMCDYTAGIGFVINFQKKKKR</sequence>
<comment type="caution">
    <text evidence="1">The sequence shown here is derived from an EMBL/GenBank/DDBJ whole genome shotgun (WGS) entry which is preliminary data.</text>
</comment>
<name>A0ABR7D1S0_9BACT</name>
<dbReference type="EMBL" id="JACOOH010000005">
    <property type="protein sequence ID" value="MBC5621886.1"/>
    <property type="molecule type" value="Genomic_DNA"/>
</dbReference>
<proteinExistence type="predicted"/>
<gene>
    <name evidence="1" type="ORF">H8S64_12330</name>
</gene>
<evidence type="ECO:0000313" key="1">
    <source>
        <dbReference type="EMBL" id="MBC5621886.1"/>
    </source>
</evidence>
<keyword evidence="2" id="KW-1185">Reference proteome</keyword>